<dbReference type="Proteomes" id="UP000230233">
    <property type="component" value="Chromosome V"/>
</dbReference>
<organism evidence="2 3">
    <name type="scientific">Caenorhabditis nigoni</name>
    <dbReference type="NCBI Taxonomy" id="1611254"/>
    <lineage>
        <taxon>Eukaryota</taxon>
        <taxon>Metazoa</taxon>
        <taxon>Ecdysozoa</taxon>
        <taxon>Nematoda</taxon>
        <taxon>Chromadorea</taxon>
        <taxon>Rhabditida</taxon>
        <taxon>Rhabditina</taxon>
        <taxon>Rhabditomorpha</taxon>
        <taxon>Rhabditoidea</taxon>
        <taxon>Rhabditidae</taxon>
        <taxon>Peloderinae</taxon>
        <taxon>Caenorhabditis</taxon>
    </lineage>
</organism>
<keyword evidence="1" id="KW-0812">Transmembrane</keyword>
<gene>
    <name evidence="2" type="primary">Cnig_chr_V.g21543</name>
    <name evidence="2" type="ORF">B9Z55_021543</name>
</gene>
<evidence type="ECO:0000313" key="3">
    <source>
        <dbReference type="Proteomes" id="UP000230233"/>
    </source>
</evidence>
<feature type="transmembrane region" description="Helical" evidence="1">
    <location>
        <begin position="20"/>
        <end position="41"/>
    </location>
</feature>
<keyword evidence="3" id="KW-1185">Reference proteome</keyword>
<dbReference type="EMBL" id="PDUG01000005">
    <property type="protein sequence ID" value="PIC30228.1"/>
    <property type="molecule type" value="Genomic_DNA"/>
</dbReference>
<name>A0A2G5TSK3_9PELO</name>
<keyword evidence="1" id="KW-1133">Transmembrane helix</keyword>
<accession>A0A2G5TSK3</accession>
<dbReference type="AlphaFoldDB" id="A0A2G5TSK3"/>
<comment type="caution">
    <text evidence="2">The sequence shown here is derived from an EMBL/GenBank/DDBJ whole genome shotgun (WGS) entry which is preliminary data.</text>
</comment>
<reference evidence="3" key="1">
    <citation type="submission" date="2017-10" db="EMBL/GenBank/DDBJ databases">
        <title>Rapid genome shrinkage in a self-fertile nematode reveals novel sperm competition proteins.</title>
        <authorList>
            <person name="Yin D."/>
            <person name="Schwarz E.M."/>
            <person name="Thomas C.G."/>
            <person name="Felde R.L."/>
            <person name="Korf I.F."/>
            <person name="Cutter A.D."/>
            <person name="Schartner C.M."/>
            <person name="Ralston E.J."/>
            <person name="Meyer B.J."/>
            <person name="Haag E.S."/>
        </authorList>
    </citation>
    <scope>NUCLEOTIDE SEQUENCE [LARGE SCALE GENOMIC DNA]</scope>
    <source>
        <strain evidence="3">JU1422</strain>
    </source>
</reference>
<sequence length="87" mass="9577">MGLTKMSIDLALTKHRKDSGITSSPLFSAPFTACTAVLLLFHKQDTDALFYTSDHQFRVLDPTTIPSGTNVHVIVCPNMTRKVIRSA</sequence>
<keyword evidence="1" id="KW-0472">Membrane</keyword>
<protein>
    <submittedName>
        <fullName evidence="2">Uncharacterized protein</fullName>
    </submittedName>
</protein>
<proteinExistence type="predicted"/>
<evidence type="ECO:0000256" key="1">
    <source>
        <dbReference type="SAM" id="Phobius"/>
    </source>
</evidence>
<evidence type="ECO:0000313" key="2">
    <source>
        <dbReference type="EMBL" id="PIC30228.1"/>
    </source>
</evidence>